<comment type="caution">
    <text evidence="2">The sequence shown here is derived from an EMBL/GenBank/DDBJ whole genome shotgun (WGS) entry which is preliminary data.</text>
</comment>
<dbReference type="Gene3D" id="1.25.40.10">
    <property type="entry name" value="Tetratricopeptide repeat domain"/>
    <property type="match status" value="1"/>
</dbReference>
<dbReference type="Pfam" id="PF08238">
    <property type="entry name" value="Sel1"/>
    <property type="match status" value="2"/>
</dbReference>
<dbReference type="RefSeq" id="WP_189580419.1">
    <property type="nucleotide sequence ID" value="NZ_BMZR01000001.1"/>
</dbReference>
<protein>
    <recommendedName>
        <fullName evidence="4">Sel1 repeat family protein</fullName>
    </recommendedName>
</protein>
<sequence length="514" mass="56909">MSASPLTPLDYIAAGYWQDFLAGRPIAGGIVYETELRDCTLDESLSSLQRVDTLLSQIRRDLIKTGNWDEDALLTDERYRNLMMFLAFYAGQVLAQQWQNTPHWYGQFELRKRYPIWSLSTDDFYQHMAVLYSENNSANINANANINDSANLPIFFALEPIGLRLFGHVDLPFVAVQGGQVASGLYQAVNARLPIANNYVSTITTQDSKSNVAARMASQVDLGSSSIDSNSQTVGTSAAFLVKQNTTATSADDLNKIDLNEEASTYIVSDRLTNESLSNEQENQLKPEPSKAELPVVQTIPSVKTKPAAAVKPSPTPEIFSQLLIELDEIERPQTAGNAEYQQARKVLDQFEQHVAKQSKPRAQINFSENHLAAKKQALLKLQKAAHVGNTAAMLRLAMYELLGEGLVIDKNAGIEAGVEWVKQAASKDDSRAQRLLSKMYYQGVGVVQDINNGKYWLEQAAQNGHVEAASLVAQWQQAQALITTQKQEQHSIKRYQLLLAVVLVVAVLILIIV</sequence>
<dbReference type="EMBL" id="BMZR01000001">
    <property type="protein sequence ID" value="GHD25791.1"/>
    <property type="molecule type" value="Genomic_DNA"/>
</dbReference>
<dbReference type="InterPro" id="IPR006597">
    <property type="entry name" value="Sel1-like"/>
</dbReference>
<evidence type="ECO:0000313" key="3">
    <source>
        <dbReference type="Proteomes" id="UP000610203"/>
    </source>
</evidence>
<dbReference type="InterPro" id="IPR011990">
    <property type="entry name" value="TPR-like_helical_dom_sf"/>
</dbReference>
<gene>
    <name evidence="2" type="ORF">GCM10016272_02010</name>
</gene>
<accession>A0ABQ3GPX5</accession>
<keyword evidence="1" id="KW-0812">Transmembrane</keyword>
<dbReference type="SMART" id="SM00671">
    <property type="entry name" value="SEL1"/>
    <property type="match status" value="2"/>
</dbReference>
<keyword evidence="1" id="KW-1133">Transmembrane helix</keyword>
<dbReference type="SUPFAM" id="SSF81901">
    <property type="entry name" value="HCP-like"/>
    <property type="match status" value="1"/>
</dbReference>
<organism evidence="2 3">
    <name type="scientific">Psychrobacter glaciei</name>
    <dbReference type="NCBI Taxonomy" id="619771"/>
    <lineage>
        <taxon>Bacteria</taxon>
        <taxon>Pseudomonadati</taxon>
        <taxon>Pseudomonadota</taxon>
        <taxon>Gammaproteobacteria</taxon>
        <taxon>Moraxellales</taxon>
        <taxon>Moraxellaceae</taxon>
        <taxon>Psychrobacter</taxon>
    </lineage>
</organism>
<proteinExistence type="predicted"/>
<keyword evidence="3" id="KW-1185">Reference proteome</keyword>
<name>A0ABQ3GPX5_9GAMM</name>
<feature type="transmembrane region" description="Helical" evidence="1">
    <location>
        <begin position="496"/>
        <end position="513"/>
    </location>
</feature>
<dbReference type="Proteomes" id="UP000610203">
    <property type="component" value="Unassembled WGS sequence"/>
</dbReference>
<evidence type="ECO:0000313" key="2">
    <source>
        <dbReference type="EMBL" id="GHD25791.1"/>
    </source>
</evidence>
<evidence type="ECO:0008006" key="4">
    <source>
        <dbReference type="Google" id="ProtNLM"/>
    </source>
</evidence>
<keyword evidence="1" id="KW-0472">Membrane</keyword>
<reference evidence="3" key="1">
    <citation type="journal article" date="2019" name="Int. J. Syst. Evol. Microbiol.">
        <title>The Global Catalogue of Microorganisms (GCM) 10K type strain sequencing project: providing services to taxonomists for standard genome sequencing and annotation.</title>
        <authorList>
            <consortium name="The Broad Institute Genomics Platform"/>
            <consortium name="The Broad Institute Genome Sequencing Center for Infectious Disease"/>
            <person name="Wu L."/>
            <person name="Ma J."/>
        </authorList>
    </citation>
    <scope>NUCLEOTIDE SEQUENCE [LARGE SCALE GENOMIC DNA]</scope>
    <source>
        <strain evidence="3">KCTC 42280</strain>
    </source>
</reference>
<evidence type="ECO:0000256" key="1">
    <source>
        <dbReference type="SAM" id="Phobius"/>
    </source>
</evidence>